<feature type="region of interest" description="Disordered" evidence="1">
    <location>
        <begin position="243"/>
        <end position="374"/>
    </location>
</feature>
<feature type="compositionally biased region" description="Basic and acidic residues" evidence="1">
    <location>
        <begin position="270"/>
        <end position="285"/>
    </location>
</feature>
<reference evidence="2" key="2">
    <citation type="submission" date="2015-03" db="UniProtKB">
        <authorList>
            <consortium name="EnsemblPlants"/>
        </authorList>
    </citation>
    <scope>IDENTIFICATION</scope>
</reference>
<dbReference type="Proteomes" id="UP000026960">
    <property type="component" value="Chromosome 9"/>
</dbReference>
<feature type="compositionally biased region" description="Polar residues" evidence="1">
    <location>
        <begin position="362"/>
        <end position="374"/>
    </location>
</feature>
<feature type="compositionally biased region" description="Low complexity" evidence="1">
    <location>
        <begin position="32"/>
        <end position="47"/>
    </location>
</feature>
<reference evidence="2" key="1">
    <citation type="journal article" date="2009" name="Rice">
        <title>De Novo Next Generation Sequencing of Plant Genomes.</title>
        <authorList>
            <person name="Rounsley S."/>
            <person name="Marri P.R."/>
            <person name="Yu Y."/>
            <person name="He R."/>
            <person name="Sisneros N."/>
            <person name="Goicoechea J.L."/>
            <person name="Lee S.J."/>
            <person name="Angelova A."/>
            <person name="Kudrna D."/>
            <person name="Luo M."/>
            <person name="Affourtit J."/>
            <person name="Desany B."/>
            <person name="Knight J."/>
            <person name="Niazi F."/>
            <person name="Egholm M."/>
            <person name="Wing R.A."/>
        </authorList>
    </citation>
    <scope>NUCLEOTIDE SEQUENCE [LARGE SCALE GENOMIC DNA]</scope>
    <source>
        <strain evidence="2">cv. IRGC 105608</strain>
    </source>
</reference>
<dbReference type="PaxDb" id="65489-OBART09G03960.1"/>
<evidence type="ECO:0000256" key="1">
    <source>
        <dbReference type="SAM" id="MobiDB-lite"/>
    </source>
</evidence>
<protein>
    <submittedName>
        <fullName evidence="2">Uncharacterized protein</fullName>
    </submittedName>
</protein>
<dbReference type="Gramene" id="OBART09G03960.1">
    <property type="protein sequence ID" value="OBART09G03960.1"/>
    <property type="gene ID" value="OBART09G03960"/>
</dbReference>
<dbReference type="EnsemblPlants" id="OBART09G03960.1">
    <property type="protein sequence ID" value="OBART09G03960.1"/>
    <property type="gene ID" value="OBART09G03960"/>
</dbReference>
<accession>A0A0D3H4Q6</accession>
<sequence>MVVLAQRLLLLGQRRRQQCRRFLRIRHLLLPSRPSSSTSSSRGTSPLKRSHEEASGGLAGRSQIPSQTIAIAATARAPQESPFTPKGHAQGVQGERAAAAWQRNLDRRDAHLPNLADKVHKLKRGMTMHAYNNAALLTTICVDCWITEQHLVDLIDTTVVSRRAAPEPGGSIALDSGGGKAQCLLVFVARAGIHELFQRASSYFSKPGDGDDSHLFFLLQITRKISWWSWRRLFSSLDNGWGSKADASSGSGTSSSPPVPQAQQAAAGARRQESARTKKPREDGPAKAQAQAQAEPSQSQLQPAPSKNRPSPRKAMPKVSKAKVQLQLSNGEPKKKPAPTSSQKRNNKKKRVAAFERCGPGPTSSGFWRPWLTT</sequence>
<feature type="compositionally biased region" description="Low complexity" evidence="1">
    <location>
        <begin position="243"/>
        <end position="269"/>
    </location>
</feature>
<dbReference type="HOGENOM" id="CLU_740505_0_0_1"/>
<feature type="region of interest" description="Disordered" evidence="1">
    <location>
        <begin position="32"/>
        <end position="61"/>
    </location>
</feature>
<keyword evidence="3" id="KW-1185">Reference proteome</keyword>
<proteinExistence type="predicted"/>
<organism evidence="2">
    <name type="scientific">Oryza barthii</name>
    <dbReference type="NCBI Taxonomy" id="65489"/>
    <lineage>
        <taxon>Eukaryota</taxon>
        <taxon>Viridiplantae</taxon>
        <taxon>Streptophyta</taxon>
        <taxon>Embryophyta</taxon>
        <taxon>Tracheophyta</taxon>
        <taxon>Spermatophyta</taxon>
        <taxon>Magnoliopsida</taxon>
        <taxon>Liliopsida</taxon>
        <taxon>Poales</taxon>
        <taxon>Poaceae</taxon>
        <taxon>BOP clade</taxon>
        <taxon>Oryzoideae</taxon>
        <taxon>Oryzeae</taxon>
        <taxon>Oryzinae</taxon>
        <taxon>Oryza</taxon>
    </lineage>
</organism>
<feature type="compositionally biased region" description="Low complexity" evidence="1">
    <location>
        <begin position="286"/>
        <end position="306"/>
    </location>
</feature>
<name>A0A0D3H4Q6_9ORYZ</name>
<feature type="region of interest" description="Disordered" evidence="1">
    <location>
        <begin position="74"/>
        <end position="97"/>
    </location>
</feature>
<dbReference type="AlphaFoldDB" id="A0A0D3H4Q6"/>
<evidence type="ECO:0000313" key="2">
    <source>
        <dbReference type="EnsemblPlants" id="OBART09G03960.1"/>
    </source>
</evidence>
<evidence type="ECO:0000313" key="3">
    <source>
        <dbReference type="Proteomes" id="UP000026960"/>
    </source>
</evidence>